<name>A0ABN3P6D9_9MICO</name>
<dbReference type="PANTHER" id="PTHR43777:SF1">
    <property type="entry name" value="MOLYBDENUM COFACTOR CYTIDYLYLTRANSFERASE"/>
    <property type="match status" value="1"/>
</dbReference>
<dbReference type="PANTHER" id="PTHR43777">
    <property type="entry name" value="MOLYBDENUM COFACTOR CYTIDYLYLTRANSFERASE"/>
    <property type="match status" value="1"/>
</dbReference>
<dbReference type="RefSeq" id="WP_344226621.1">
    <property type="nucleotide sequence ID" value="NZ_BAAARI010000003.1"/>
</dbReference>
<gene>
    <name evidence="2" type="ORF">GCM10009862_05230</name>
</gene>
<evidence type="ECO:0000313" key="2">
    <source>
        <dbReference type="EMBL" id="GAA2569465.1"/>
    </source>
</evidence>
<dbReference type="GO" id="GO:0016740">
    <property type="term" value="F:transferase activity"/>
    <property type="evidence" value="ECO:0007669"/>
    <property type="project" value="UniProtKB-KW"/>
</dbReference>
<dbReference type="SUPFAM" id="SSF53448">
    <property type="entry name" value="Nucleotide-diphospho-sugar transferases"/>
    <property type="match status" value="1"/>
</dbReference>
<dbReference type="CDD" id="cd04182">
    <property type="entry name" value="GT_2_like_f"/>
    <property type="match status" value="1"/>
</dbReference>
<organism evidence="2 3">
    <name type="scientific">Microbacterium binotii</name>
    <dbReference type="NCBI Taxonomy" id="462710"/>
    <lineage>
        <taxon>Bacteria</taxon>
        <taxon>Bacillati</taxon>
        <taxon>Actinomycetota</taxon>
        <taxon>Actinomycetes</taxon>
        <taxon>Micrococcales</taxon>
        <taxon>Microbacteriaceae</taxon>
        <taxon>Microbacterium</taxon>
    </lineage>
</organism>
<accession>A0ABN3P6D9</accession>
<dbReference type="InterPro" id="IPR029044">
    <property type="entry name" value="Nucleotide-diphossugar_trans"/>
</dbReference>
<evidence type="ECO:0000313" key="3">
    <source>
        <dbReference type="Proteomes" id="UP001500274"/>
    </source>
</evidence>
<feature type="domain" description="MobA-like NTP transferase" evidence="1">
    <location>
        <begin position="8"/>
        <end position="167"/>
    </location>
</feature>
<dbReference type="Proteomes" id="UP001500274">
    <property type="component" value="Unassembled WGS sequence"/>
</dbReference>
<keyword evidence="3" id="KW-1185">Reference proteome</keyword>
<dbReference type="Gene3D" id="3.90.550.10">
    <property type="entry name" value="Spore Coat Polysaccharide Biosynthesis Protein SpsA, Chain A"/>
    <property type="match status" value="1"/>
</dbReference>
<proteinExistence type="predicted"/>
<comment type="caution">
    <text evidence="2">The sequence shown here is derived from an EMBL/GenBank/DDBJ whole genome shotgun (WGS) entry which is preliminary data.</text>
</comment>
<evidence type="ECO:0000259" key="1">
    <source>
        <dbReference type="Pfam" id="PF12804"/>
    </source>
</evidence>
<dbReference type="Pfam" id="PF12804">
    <property type="entry name" value="NTP_transf_3"/>
    <property type="match status" value="1"/>
</dbReference>
<reference evidence="2 3" key="1">
    <citation type="journal article" date="2019" name="Int. J. Syst. Evol. Microbiol.">
        <title>The Global Catalogue of Microorganisms (GCM) 10K type strain sequencing project: providing services to taxonomists for standard genome sequencing and annotation.</title>
        <authorList>
            <consortium name="The Broad Institute Genomics Platform"/>
            <consortium name="The Broad Institute Genome Sequencing Center for Infectious Disease"/>
            <person name="Wu L."/>
            <person name="Ma J."/>
        </authorList>
    </citation>
    <scope>NUCLEOTIDE SEQUENCE [LARGE SCALE GENOMIC DNA]</scope>
    <source>
        <strain evidence="2 3">JCM 16365</strain>
    </source>
</reference>
<dbReference type="InterPro" id="IPR025877">
    <property type="entry name" value="MobA-like_NTP_Trfase"/>
</dbReference>
<sequence>MPQPHVAGLVLAAGAGRRFGSPKALAHTPDGRSWLALAVGALRDAGCLPIYVAVSATLDEVLSLVPADAEPILVPDPSEGMSASLRAGLAAAEHSDAVALAIITVDTPDLPAAAVQRVTGAVDAASLVQAVYGDRPGHPVAIGRDHWAALAASVSGDRGARDYLRAYGAARVDCADLWSGEDRDTR</sequence>
<keyword evidence="2" id="KW-0808">Transferase</keyword>
<protein>
    <submittedName>
        <fullName evidence="2">NTP transferase domain-containing protein</fullName>
    </submittedName>
</protein>
<dbReference type="EMBL" id="BAAARI010000003">
    <property type="protein sequence ID" value="GAA2569465.1"/>
    <property type="molecule type" value="Genomic_DNA"/>
</dbReference>